<dbReference type="Proteomes" id="UP000660262">
    <property type="component" value="Unassembled WGS sequence"/>
</dbReference>
<dbReference type="Pfam" id="PF03152">
    <property type="entry name" value="UFD1_N1"/>
    <property type="match status" value="1"/>
</dbReference>
<reference evidence="6" key="1">
    <citation type="submission" date="2020-10" db="EMBL/GenBank/DDBJ databases">
        <title>Unveiling of a novel bifunctional photoreceptor, Dualchrome1, isolated from a cosmopolitan green alga.</title>
        <authorList>
            <person name="Suzuki S."/>
            <person name="Kawachi M."/>
        </authorList>
    </citation>
    <scope>NUCLEOTIDE SEQUENCE</scope>
    <source>
        <strain evidence="6">NIES 2893</strain>
    </source>
</reference>
<dbReference type="InterPro" id="IPR042299">
    <property type="entry name" value="Ufd1-like_Nn"/>
</dbReference>
<protein>
    <submittedName>
        <fullName evidence="6">Uncharacterized protein</fullName>
    </submittedName>
</protein>
<dbReference type="Pfam" id="PF24842">
    <property type="entry name" value="UFD1_N2"/>
    <property type="match status" value="1"/>
</dbReference>
<feature type="compositionally biased region" description="Low complexity" evidence="3">
    <location>
        <begin position="354"/>
        <end position="368"/>
    </location>
</feature>
<evidence type="ECO:0000313" key="7">
    <source>
        <dbReference type="Proteomes" id="UP000660262"/>
    </source>
</evidence>
<feature type="compositionally biased region" description="Polar residues" evidence="3">
    <location>
        <begin position="275"/>
        <end position="290"/>
    </location>
</feature>
<comment type="similarity">
    <text evidence="1">Belongs to the UFD1 family.</text>
</comment>
<accession>A0A830HXJ6</accession>
<dbReference type="InterPro" id="IPR055417">
    <property type="entry name" value="UFD1_N1"/>
</dbReference>
<dbReference type="GO" id="GO:0036503">
    <property type="term" value="P:ERAD pathway"/>
    <property type="evidence" value="ECO:0007669"/>
    <property type="project" value="TreeGrafter"/>
</dbReference>
<evidence type="ECO:0000259" key="4">
    <source>
        <dbReference type="Pfam" id="PF03152"/>
    </source>
</evidence>
<evidence type="ECO:0000256" key="1">
    <source>
        <dbReference type="ARBA" id="ARBA00006043"/>
    </source>
</evidence>
<dbReference type="InterPro" id="IPR055418">
    <property type="entry name" value="UFD1_N2"/>
</dbReference>
<evidence type="ECO:0000256" key="2">
    <source>
        <dbReference type="ARBA" id="ARBA00022786"/>
    </source>
</evidence>
<dbReference type="GO" id="GO:0006511">
    <property type="term" value="P:ubiquitin-dependent protein catabolic process"/>
    <property type="evidence" value="ECO:0007669"/>
    <property type="project" value="InterPro"/>
</dbReference>
<evidence type="ECO:0000313" key="6">
    <source>
        <dbReference type="EMBL" id="GHP10161.1"/>
    </source>
</evidence>
<organism evidence="6 7">
    <name type="scientific">Pycnococcus provasolii</name>
    <dbReference type="NCBI Taxonomy" id="41880"/>
    <lineage>
        <taxon>Eukaryota</taxon>
        <taxon>Viridiplantae</taxon>
        <taxon>Chlorophyta</taxon>
        <taxon>Pseudoscourfieldiophyceae</taxon>
        <taxon>Pseudoscourfieldiales</taxon>
        <taxon>Pycnococcaceae</taxon>
        <taxon>Pycnococcus</taxon>
    </lineage>
</organism>
<evidence type="ECO:0000256" key="3">
    <source>
        <dbReference type="SAM" id="MobiDB-lite"/>
    </source>
</evidence>
<dbReference type="AlphaFoldDB" id="A0A830HXJ6"/>
<feature type="compositionally biased region" description="Basic and acidic residues" evidence="3">
    <location>
        <begin position="323"/>
        <end position="338"/>
    </location>
</feature>
<evidence type="ECO:0000259" key="5">
    <source>
        <dbReference type="Pfam" id="PF24842"/>
    </source>
</evidence>
<feature type="domain" description="Ubiquitin fusion degradation protein UFD1 N-terminal subdomain 2" evidence="5">
    <location>
        <begin position="136"/>
        <end position="211"/>
    </location>
</feature>
<feature type="domain" description="Ubiquitin fusion degradation protein UFD1 N-terminal subdomain 1" evidence="4">
    <location>
        <begin position="18"/>
        <end position="135"/>
    </location>
</feature>
<dbReference type="Gene3D" id="3.10.330.10">
    <property type="match status" value="1"/>
</dbReference>
<feature type="compositionally biased region" description="Polar residues" evidence="3">
    <location>
        <begin position="219"/>
        <end position="228"/>
    </location>
</feature>
<dbReference type="PANTHER" id="PTHR12555">
    <property type="entry name" value="UBIQUITIN FUSION DEGRADATON PROTEIN 1"/>
    <property type="match status" value="1"/>
</dbReference>
<dbReference type="PANTHER" id="PTHR12555:SF13">
    <property type="entry name" value="UBIQUITIN RECOGNITION FACTOR IN ER-ASSOCIATED DEGRADATION PROTEIN 1"/>
    <property type="match status" value="1"/>
</dbReference>
<feature type="region of interest" description="Disordered" evidence="3">
    <location>
        <begin position="215"/>
        <end position="403"/>
    </location>
</feature>
<feature type="compositionally biased region" description="Basic and acidic residues" evidence="3">
    <location>
        <begin position="375"/>
        <end position="388"/>
    </location>
</feature>
<keyword evidence="7" id="KW-1185">Reference proteome</keyword>
<comment type="caution">
    <text evidence="6">The sequence shown here is derived from an EMBL/GenBank/DDBJ whole genome shotgun (WGS) entry which is preliminary data.</text>
</comment>
<dbReference type="GO" id="GO:0034098">
    <property type="term" value="C:VCP-NPL4-UFD1 AAA ATPase complex"/>
    <property type="evidence" value="ECO:0007669"/>
    <property type="project" value="TreeGrafter"/>
</dbReference>
<sequence length="403" mass="42531">MFGLFGGRGGGLGGSNMFSAHYRAYPVSFLDPSKHHLEFGDKCILPPSALDALASLRIQYPMLFEISNPRSGTSGSAAPVGSGSESTAPDSLHAFHCGVLEFVADEGMVYMPYWMMQNLSLSEGDVVQFKSASLPKGTYVKLQPHTSTFLDISNPKAVLERSLRTFTCLTVGQFFRISYNDRTYDIDVIELKPSSAVSIVETDCEVDFAAPLDYVEPTRPTTNTSASIPTSASGPAPSEAAGTSGAAKEGGEEEEEEDGLPRGYFPVDGKHVTAFTGTSHRLDGKTSTNAGPIEDRRALALEAAARRAAAEEAKAAKGGGAKSADKPAKPGDAKKPERQASGTRIVFGGGPAGGSSSKSIPQSSSDPSKPAKPPARKEEEKKADEEPPKSSFEAFKGRGNTLK</sequence>
<dbReference type="InterPro" id="IPR004854">
    <property type="entry name" value="Ufd1-like"/>
</dbReference>
<dbReference type="Gene3D" id="2.40.40.50">
    <property type="entry name" value="Ubiquitin fusion degradation protein UFD1, N-terminal domain"/>
    <property type="match status" value="1"/>
</dbReference>
<gene>
    <name evidence="6" type="ORF">PPROV_000889300</name>
</gene>
<feature type="compositionally biased region" description="Low complexity" evidence="3">
    <location>
        <begin position="229"/>
        <end position="247"/>
    </location>
</feature>
<feature type="compositionally biased region" description="Basic and acidic residues" evidence="3">
    <location>
        <begin position="293"/>
        <end position="315"/>
    </location>
</feature>
<keyword evidence="2" id="KW-0833">Ubl conjugation pathway</keyword>
<name>A0A830HXJ6_9CHLO</name>
<dbReference type="EMBL" id="BNJQ01000028">
    <property type="protein sequence ID" value="GHP10161.1"/>
    <property type="molecule type" value="Genomic_DNA"/>
</dbReference>
<proteinExistence type="inferred from homology"/>
<dbReference type="GO" id="GO:0031593">
    <property type="term" value="F:polyubiquitin modification-dependent protein binding"/>
    <property type="evidence" value="ECO:0007669"/>
    <property type="project" value="TreeGrafter"/>
</dbReference>
<dbReference type="OrthoDB" id="422728at2759"/>